<keyword evidence="2" id="KW-1185">Reference proteome</keyword>
<dbReference type="EMBL" id="CP045350">
    <property type="protein sequence ID" value="QFT26227.1"/>
    <property type="molecule type" value="Genomic_DNA"/>
</dbReference>
<proteinExistence type="predicted"/>
<dbReference type="KEGG" id="vaq:FIV01_07285"/>
<evidence type="ECO:0000313" key="2">
    <source>
        <dbReference type="Proteomes" id="UP000326936"/>
    </source>
</evidence>
<gene>
    <name evidence="1" type="ORF">FIV01_07285</name>
</gene>
<dbReference type="Proteomes" id="UP000326936">
    <property type="component" value="Chromosome"/>
</dbReference>
<protein>
    <submittedName>
        <fullName evidence="1">Uncharacterized protein</fullName>
    </submittedName>
</protein>
<evidence type="ECO:0000313" key="1">
    <source>
        <dbReference type="EMBL" id="QFT26227.1"/>
    </source>
</evidence>
<dbReference type="RefSeq" id="WP_152430402.1">
    <property type="nucleotide sequence ID" value="NZ_CBCSDK010000004.1"/>
</dbReference>
<dbReference type="OrthoDB" id="5875091at2"/>
<reference evidence="1 2" key="1">
    <citation type="submission" date="2019-10" db="EMBL/GenBank/DDBJ databases">
        <title>Complete genome sequence of Vibrio sp. strain THAF100, isolated from non-filtered water from the water column of tank 6 of a marine aquarium containing stony-coral fragments. Water maintained at 26 degree C.</title>
        <authorList>
            <person name="Ruckert C."/>
            <person name="Franco A."/>
            <person name="Kalinowski J."/>
            <person name="Glaeser S."/>
        </authorList>
    </citation>
    <scope>NUCLEOTIDE SEQUENCE [LARGE SCALE GENOMIC DNA]</scope>
    <source>
        <strain evidence="1 2">THAF100</strain>
    </source>
</reference>
<dbReference type="AlphaFoldDB" id="A0A5P9CKK8"/>
<accession>A0A5P9CKK8</accession>
<sequence>MALTVKETSFIRQLISIRKRKEEKLAAQWRKLDEEQNKVQAERIQVYQLWSESRAALVDSEVNDNLLTRNELNQLVSDKRSQYAQERAKAESIIYLDNRIDQIEREKTELIRQKTLLIRGQEKLKGVLNEQ</sequence>
<name>A0A5P9CKK8_9VIBR</name>
<organism evidence="1 2">
    <name type="scientific">Vibrio aquimaris</name>
    <dbReference type="NCBI Taxonomy" id="2587862"/>
    <lineage>
        <taxon>Bacteria</taxon>
        <taxon>Pseudomonadati</taxon>
        <taxon>Pseudomonadota</taxon>
        <taxon>Gammaproteobacteria</taxon>
        <taxon>Vibrionales</taxon>
        <taxon>Vibrionaceae</taxon>
        <taxon>Vibrio</taxon>
    </lineage>
</organism>